<keyword evidence="1" id="KW-1133">Transmembrane helix</keyword>
<feature type="transmembrane region" description="Helical" evidence="1">
    <location>
        <begin position="260"/>
        <end position="279"/>
    </location>
</feature>
<keyword evidence="4" id="KW-1185">Reference proteome</keyword>
<proteinExistence type="predicted"/>
<accession>A0A9X2AI39</accession>
<feature type="transmembrane region" description="Helical" evidence="1">
    <location>
        <begin position="148"/>
        <end position="167"/>
    </location>
</feature>
<protein>
    <recommendedName>
        <fullName evidence="2">DUF6311 domain-containing protein</fullName>
    </recommendedName>
</protein>
<keyword evidence="1" id="KW-0812">Transmembrane</keyword>
<feature type="domain" description="DUF6311" evidence="2">
    <location>
        <begin position="50"/>
        <end position="423"/>
    </location>
</feature>
<dbReference type="EMBL" id="JALBGC010000003">
    <property type="protein sequence ID" value="MCI1188230.1"/>
    <property type="molecule type" value="Genomic_DNA"/>
</dbReference>
<name>A0A9X2AI39_9BACT</name>
<organism evidence="3 4">
    <name type="scientific">Hymenobacter cyanobacteriorum</name>
    <dbReference type="NCBI Taxonomy" id="2926463"/>
    <lineage>
        <taxon>Bacteria</taxon>
        <taxon>Pseudomonadati</taxon>
        <taxon>Bacteroidota</taxon>
        <taxon>Cytophagia</taxon>
        <taxon>Cytophagales</taxon>
        <taxon>Hymenobacteraceae</taxon>
        <taxon>Hymenobacter</taxon>
    </lineage>
</organism>
<dbReference type="Proteomes" id="UP001139193">
    <property type="component" value="Unassembled WGS sequence"/>
</dbReference>
<evidence type="ECO:0000313" key="4">
    <source>
        <dbReference type="Proteomes" id="UP001139193"/>
    </source>
</evidence>
<reference evidence="3" key="1">
    <citation type="submission" date="2022-03" db="EMBL/GenBank/DDBJ databases">
        <title>Bacterial whole genome sequence for Hymenobacter sp. DH14.</title>
        <authorList>
            <person name="Le V."/>
        </authorList>
    </citation>
    <scope>NUCLEOTIDE SEQUENCE</scope>
    <source>
        <strain evidence="3">DH14</strain>
    </source>
</reference>
<sequence length="583" mass="65264">MRPWLRTTLLLLFYGLWFFIFSWPLGAHFAAAMLAEPGSDAGLFAWNVWHFDQAVATGHNPFFTTWMFFPQGTSLVLHTYTPILGLLGLATGNPILAVNLGLLLSAALSGTGAYLLARRWVHSPVLALLAGFVFAYSPYKLQRLSQHVNLELTATVPFYVLAFLRAFEFTEGRWLPRVRSWGAVAACAGLGILTLLSDYYVLFGLLYFSAAYAAWFGLRLGRIRWRNWRTWAWLVGILVVSHIVIRLLRMSGLPEKSIWWGGDLVAFLLPPASSLWVYWDWAARLLHNPKVFNSPGSIENTVFIGYALPLLALALGILRWWHRRPASARFADAGGRPLAWVLVVFLLFTIPSVRVLGHERLNLPTAVLHFVPLLSNLRCPTRWIMMAGLLLPIVSFSALEAAWAGRLKPAGQLAFSLLLFAVVLVEFWPRPFPLLSPGDVPRAYQQVAQLPGSSLITIPLGIVDGSRQVGEFKAAQLFYQTQHHKKLPTGYISRVSPEQFASLDAEPVLHALLLAQTRPDSIGAGPTPGQMQDFLRRYQPAAFVVEPRFRDQPAHQRLRQLLLPLGYREQPVDSLVLFSPPKP</sequence>
<gene>
    <name evidence="3" type="ORF">MON38_12440</name>
</gene>
<keyword evidence="1" id="KW-0472">Membrane</keyword>
<evidence type="ECO:0000313" key="3">
    <source>
        <dbReference type="EMBL" id="MCI1188230.1"/>
    </source>
</evidence>
<dbReference type="Pfam" id="PF19830">
    <property type="entry name" value="DUF6311"/>
    <property type="match status" value="1"/>
</dbReference>
<comment type="caution">
    <text evidence="3">The sequence shown here is derived from an EMBL/GenBank/DDBJ whole genome shotgun (WGS) entry which is preliminary data.</text>
</comment>
<feature type="transmembrane region" description="Helical" evidence="1">
    <location>
        <begin position="83"/>
        <end position="108"/>
    </location>
</feature>
<feature type="transmembrane region" description="Helical" evidence="1">
    <location>
        <begin position="230"/>
        <end position="248"/>
    </location>
</feature>
<dbReference type="AlphaFoldDB" id="A0A9X2AI39"/>
<evidence type="ECO:0000259" key="2">
    <source>
        <dbReference type="Pfam" id="PF19830"/>
    </source>
</evidence>
<dbReference type="InterPro" id="IPR046278">
    <property type="entry name" value="DUF6311"/>
</dbReference>
<feature type="transmembrane region" description="Helical" evidence="1">
    <location>
        <begin position="338"/>
        <end position="356"/>
    </location>
</feature>
<feature type="transmembrane region" description="Helical" evidence="1">
    <location>
        <begin position="199"/>
        <end position="218"/>
    </location>
</feature>
<feature type="transmembrane region" description="Helical" evidence="1">
    <location>
        <begin position="300"/>
        <end position="318"/>
    </location>
</feature>
<dbReference type="RefSeq" id="WP_241936494.1">
    <property type="nucleotide sequence ID" value="NZ_JALBGC010000003.1"/>
</dbReference>
<feature type="transmembrane region" description="Helical" evidence="1">
    <location>
        <begin position="120"/>
        <end position="136"/>
    </location>
</feature>
<feature type="transmembrane region" description="Helical" evidence="1">
    <location>
        <begin position="383"/>
        <end position="404"/>
    </location>
</feature>
<evidence type="ECO:0000256" key="1">
    <source>
        <dbReference type="SAM" id="Phobius"/>
    </source>
</evidence>